<name>A0A8E2AWT0_9APHY</name>
<dbReference type="AlphaFoldDB" id="A0A8E2AWT0"/>
<evidence type="ECO:0000313" key="2">
    <source>
        <dbReference type="Proteomes" id="UP000250043"/>
    </source>
</evidence>
<sequence>MSGNSCTLVSLWIPAAQHRPVPPLRLTRSASPLYDKSCRVRRESVVELTLSHCSDALNTDPRYIRTNVDRSPIEGSSYKWS</sequence>
<reference evidence="1 2" key="1">
    <citation type="submission" date="2016-07" db="EMBL/GenBank/DDBJ databases">
        <title>Draft genome of the white-rot fungus Obba rivulosa 3A-2.</title>
        <authorList>
            <consortium name="DOE Joint Genome Institute"/>
            <person name="Miettinen O."/>
            <person name="Riley R."/>
            <person name="Acob R."/>
            <person name="Barry K."/>
            <person name="Cullen D."/>
            <person name="De Vries R."/>
            <person name="Hainaut M."/>
            <person name="Hatakka A."/>
            <person name="Henrissat B."/>
            <person name="Hilden K."/>
            <person name="Kuo R."/>
            <person name="Labutti K."/>
            <person name="Lipzen A."/>
            <person name="Makela M.R."/>
            <person name="Sandor L."/>
            <person name="Spatafora J.W."/>
            <person name="Grigoriev I.V."/>
            <person name="Hibbett D.S."/>
        </authorList>
    </citation>
    <scope>NUCLEOTIDE SEQUENCE [LARGE SCALE GENOMIC DNA]</scope>
    <source>
        <strain evidence="1 2">3A-2</strain>
    </source>
</reference>
<proteinExistence type="predicted"/>
<keyword evidence="2" id="KW-1185">Reference proteome</keyword>
<evidence type="ECO:0000313" key="1">
    <source>
        <dbReference type="EMBL" id="OCH89735.1"/>
    </source>
</evidence>
<dbReference type="Proteomes" id="UP000250043">
    <property type="component" value="Unassembled WGS sequence"/>
</dbReference>
<protein>
    <submittedName>
        <fullName evidence="1">Uncharacterized protein</fullName>
    </submittedName>
</protein>
<accession>A0A8E2AWT0</accession>
<gene>
    <name evidence="1" type="ORF">OBBRIDRAFT_650575</name>
</gene>
<organism evidence="1 2">
    <name type="scientific">Obba rivulosa</name>
    <dbReference type="NCBI Taxonomy" id="1052685"/>
    <lineage>
        <taxon>Eukaryota</taxon>
        <taxon>Fungi</taxon>
        <taxon>Dikarya</taxon>
        <taxon>Basidiomycota</taxon>
        <taxon>Agaricomycotina</taxon>
        <taxon>Agaricomycetes</taxon>
        <taxon>Polyporales</taxon>
        <taxon>Gelatoporiaceae</taxon>
        <taxon>Obba</taxon>
    </lineage>
</organism>
<dbReference type="EMBL" id="KV722420">
    <property type="protein sequence ID" value="OCH89735.1"/>
    <property type="molecule type" value="Genomic_DNA"/>
</dbReference>